<keyword evidence="1" id="KW-0677">Repeat</keyword>
<proteinExistence type="predicted"/>
<sequence>MIPFMKRREVIFHVRCFLTHLSSIFLKFQKGDLTLMQKMRTYLSPLLVFAMLFTFLPLAVAEESTTNNTAAATEQWEALLQEHVDAEGLLNELLTSPELIQLAGRAALGADFSLQLQAELIQDEVSYGTATLMVAENQQDLLALMAGYAQLQNGADVVDVIANLDVEDLFARLQVEGQDVDALTLEELEKLYEDFVVPFDVENALATSAYQVHLTLMDVTNTDSPQTVLAKILHFGEEAVEEVVVPTGLTDIEGHWANAYILDAVEKGLIFGYEDKTFKPDQEITRVEFFVLAARAFALTTEEVNLPFVDADLVYEDYKGAVSAAVATGILEGYENADGTFSLMPEQKITRDEMAAFVVKALELELVETELAFADAGDVATWAVPYIATATENGLVKGQEENRYVPQGVTTRAQAAVLFLNVLDYLNQE</sequence>
<keyword evidence="4" id="KW-1185">Reference proteome</keyword>
<name>A0A6I0EY81_9FIRM</name>
<evidence type="ECO:0000313" key="4">
    <source>
        <dbReference type="Proteomes" id="UP000468766"/>
    </source>
</evidence>
<dbReference type="InterPro" id="IPR051465">
    <property type="entry name" value="Cell_Envelope_Struct_Comp"/>
</dbReference>
<protein>
    <submittedName>
        <fullName evidence="3">S-layer homology domain-containing protein</fullName>
    </submittedName>
</protein>
<dbReference type="PROSITE" id="PS51272">
    <property type="entry name" value="SLH"/>
    <property type="match status" value="3"/>
</dbReference>
<dbReference type="AlphaFoldDB" id="A0A6I0EY81"/>
<evidence type="ECO:0000259" key="2">
    <source>
        <dbReference type="PROSITE" id="PS51272"/>
    </source>
</evidence>
<dbReference type="EMBL" id="WBXO01000003">
    <property type="protein sequence ID" value="KAB2953371.1"/>
    <property type="molecule type" value="Genomic_DNA"/>
</dbReference>
<feature type="domain" description="SLH" evidence="2">
    <location>
        <begin position="308"/>
        <end position="369"/>
    </location>
</feature>
<dbReference type="Proteomes" id="UP000468766">
    <property type="component" value="Unassembled WGS sequence"/>
</dbReference>
<feature type="domain" description="SLH" evidence="2">
    <location>
        <begin position="244"/>
        <end position="307"/>
    </location>
</feature>
<dbReference type="OrthoDB" id="174569at2"/>
<dbReference type="InterPro" id="IPR001119">
    <property type="entry name" value="SLH_dom"/>
</dbReference>
<comment type="caution">
    <text evidence="3">The sequence shown here is derived from an EMBL/GenBank/DDBJ whole genome shotgun (WGS) entry which is preliminary data.</text>
</comment>
<dbReference type="Pfam" id="PF00395">
    <property type="entry name" value="SLH"/>
    <property type="match status" value="3"/>
</dbReference>
<accession>A0A6I0EY81</accession>
<dbReference type="PANTHER" id="PTHR43308">
    <property type="entry name" value="OUTER MEMBRANE PROTEIN ALPHA-RELATED"/>
    <property type="match status" value="1"/>
</dbReference>
<dbReference type="PANTHER" id="PTHR43308:SF5">
    <property type="entry name" value="S-LAYER PROTEIN _ PEPTIDOGLYCAN ENDO-BETA-N-ACETYLGLUCOSAMINIDASE"/>
    <property type="match status" value="1"/>
</dbReference>
<organism evidence="3 4">
    <name type="scientific">Heliorestis acidaminivorans</name>
    <dbReference type="NCBI Taxonomy" id="553427"/>
    <lineage>
        <taxon>Bacteria</taxon>
        <taxon>Bacillati</taxon>
        <taxon>Bacillota</taxon>
        <taxon>Clostridia</taxon>
        <taxon>Eubacteriales</taxon>
        <taxon>Heliobacteriaceae</taxon>
        <taxon>Heliorestis</taxon>
    </lineage>
</organism>
<gene>
    <name evidence="3" type="ORF">F9B85_05525</name>
</gene>
<reference evidence="3 4" key="1">
    <citation type="submission" date="2019-10" db="EMBL/GenBank/DDBJ databases">
        <title>Whole-genome sequence of the extremophile Heliorestis acidaminivorans DSM 24790.</title>
        <authorList>
            <person name="Kyndt J.A."/>
            <person name="Meyer T.E."/>
        </authorList>
    </citation>
    <scope>NUCLEOTIDE SEQUENCE [LARGE SCALE GENOMIC DNA]</scope>
    <source>
        <strain evidence="3 4">DSM 24790</strain>
    </source>
</reference>
<feature type="domain" description="SLH" evidence="2">
    <location>
        <begin position="370"/>
        <end position="429"/>
    </location>
</feature>
<evidence type="ECO:0000313" key="3">
    <source>
        <dbReference type="EMBL" id="KAB2953371.1"/>
    </source>
</evidence>
<evidence type="ECO:0000256" key="1">
    <source>
        <dbReference type="ARBA" id="ARBA00022737"/>
    </source>
</evidence>